<comment type="caution">
    <text evidence="3">The sequence shown here is derived from an EMBL/GenBank/DDBJ whole genome shotgun (WGS) entry which is preliminary data.</text>
</comment>
<evidence type="ECO:0000256" key="1">
    <source>
        <dbReference type="SAM" id="MobiDB-lite"/>
    </source>
</evidence>
<keyword evidence="2" id="KW-0812">Transmembrane</keyword>
<name>A0AAN6XDG4_9PEZI</name>
<gene>
    <name evidence="3" type="ORF">QBC40DRAFT_95310</name>
</gene>
<dbReference type="Proteomes" id="UP001303160">
    <property type="component" value="Unassembled WGS sequence"/>
</dbReference>
<feature type="region of interest" description="Disordered" evidence="1">
    <location>
        <begin position="258"/>
        <end position="277"/>
    </location>
</feature>
<reference evidence="3" key="1">
    <citation type="journal article" date="2023" name="Mol. Phylogenet. Evol.">
        <title>Genome-scale phylogeny and comparative genomics of the fungal order Sordariales.</title>
        <authorList>
            <person name="Hensen N."/>
            <person name="Bonometti L."/>
            <person name="Westerberg I."/>
            <person name="Brannstrom I.O."/>
            <person name="Guillou S."/>
            <person name="Cros-Aarteil S."/>
            <person name="Calhoun S."/>
            <person name="Haridas S."/>
            <person name="Kuo A."/>
            <person name="Mondo S."/>
            <person name="Pangilinan J."/>
            <person name="Riley R."/>
            <person name="LaButti K."/>
            <person name="Andreopoulos B."/>
            <person name="Lipzen A."/>
            <person name="Chen C."/>
            <person name="Yan M."/>
            <person name="Daum C."/>
            <person name="Ng V."/>
            <person name="Clum A."/>
            <person name="Steindorff A."/>
            <person name="Ohm R.A."/>
            <person name="Martin F."/>
            <person name="Silar P."/>
            <person name="Natvig D.O."/>
            <person name="Lalanne C."/>
            <person name="Gautier V."/>
            <person name="Ament-Velasquez S.L."/>
            <person name="Kruys A."/>
            <person name="Hutchinson M.I."/>
            <person name="Powell A.J."/>
            <person name="Barry K."/>
            <person name="Miller A.N."/>
            <person name="Grigoriev I.V."/>
            <person name="Debuchy R."/>
            <person name="Gladieux P."/>
            <person name="Hiltunen Thoren M."/>
            <person name="Johannesson H."/>
        </authorList>
    </citation>
    <scope>NUCLEOTIDE SEQUENCE</scope>
    <source>
        <strain evidence="3">CBS 315.58</strain>
    </source>
</reference>
<protein>
    <submittedName>
        <fullName evidence="3">Uncharacterized protein</fullName>
    </submittedName>
</protein>
<evidence type="ECO:0000313" key="4">
    <source>
        <dbReference type="Proteomes" id="UP001303160"/>
    </source>
</evidence>
<feature type="compositionally biased region" description="Polar residues" evidence="1">
    <location>
        <begin position="1"/>
        <end position="29"/>
    </location>
</feature>
<feature type="transmembrane region" description="Helical" evidence="2">
    <location>
        <begin position="63"/>
        <end position="84"/>
    </location>
</feature>
<reference evidence="3" key="2">
    <citation type="submission" date="2023-05" db="EMBL/GenBank/DDBJ databases">
        <authorList>
            <consortium name="Lawrence Berkeley National Laboratory"/>
            <person name="Steindorff A."/>
            <person name="Hensen N."/>
            <person name="Bonometti L."/>
            <person name="Westerberg I."/>
            <person name="Brannstrom I.O."/>
            <person name="Guillou S."/>
            <person name="Cros-Aarteil S."/>
            <person name="Calhoun S."/>
            <person name="Haridas S."/>
            <person name="Kuo A."/>
            <person name="Mondo S."/>
            <person name="Pangilinan J."/>
            <person name="Riley R."/>
            <person name="Labutti K."/>
            <person name="Andreopoulos B."/>
            <person name="Lipzen A."/>
            <person name="Chen C."/>
            <person name="Yanf M."/>
            <person name="Daum C."/>
            <person name="Ng V."/>
            <person name="Clum A."/>
            <person name="Ohm R."/>
            <person name="Martin F."/>
            <person name="Silar P."/>
            <person name="Natvig D."/>
            <person name="Lalanne C."/>
            <person name="Gautier V."/>
            <person name="Ament-Velasquez S.L."/>
            <person name="Kruys A."/>
            <person name="Hutchinson M.I."/>
            <person name="Powell A.J."/>
            <person name="Barry K."/>
            <person name="Miller A.N."/>
            <person name="Grigoriev I.V."/>
            <person name="Debuchy R."/>
            <person name="Gladieux P."/>
            <person name="Thoren M.H."/>
            <person name="Johannesson H."/>
        </authorList>
    </citation>
    <scope>NUCLEOTIDE SEQUENCE</scope>
    <source>
        <strain evidence="3">CBS 315.58</strain>
    </source>
</reference>
<keyword evidence="2" id="KW-0472">Membrane</keyword>
<feature type="compositionally biased region" description="Basic and acidic residues" evidence="1">
    <location>
        <begin position="265"/>
        <end position="277"/>
    </location>
</feature>
<keyword evidence="2" id="KW-1133">Transmembrane helix</keyword>
<keyword evidence="4" id="KW-1185">Reference proteome</keyword>
<accession>A0AAN6XDG4</accession>
<sequence>MADQETTTQINPKGNGGNTEAHSIVSQTTASYSGGSVPSAPPPSRSRSTLITITGLLRKQAGLFLKFLSLISFLIAAVALWQTISASIDAKRNTELAEWTAKKEFIEFCETHTWQDPDCQDAQKTTLESPPGVFPSVHGKRSEAVLAMVSSHAEVADILGFFGACFILCTTLIGLARAYHRYRHRQPRTCKAEQDAAGTLDDHRVRLDSFPPEPSPQYQRPWNIELGVPRRRIRNVPMPISLEYDRLPQYSGKADGEEPLWLWDGGRDVDHSGSTDT</sequence>
<proteinExistence type="predicted"/>
<evidence type="ECO:0000256" key="2">
    <source>
        <dbReference type="SAM" id="Phobius"/>
    </source>
</evidence>
<dbReference type="AlphaFoldDB" id="A0AAN6XDG4"/>
<organism evidence="3 4">
    <name type="scientific">Triangularia verruculosa</name>
    <dbReference type="NCBI Taxonomy" id="2587418"/>
    <lineage>
        <taxon>Eukaryota</taxon>
        <taxon>Fungi</taxon>
        <taxon>Dikarya</taxon>
        <taxon>Ascomycota</taxon>
        <taxon>Pezizomycotina</taxon>
        <taxon>Sordariomycetes</taxon>
        <taxon>Sordariomycetidae</taxon>
        <taxon>Sordariales</taxon>
        <taxon>Podosporaceae</taxon>
        <taxon>Triangularia</taxon>
    </lineage>
</organism>
<dbReference type="EMBL" id="MU863949">
    <property type="protein sequence ID" value="KAK4198266.1"/>
    <property type="molecule type" value="Genomic_DNA"/>
</dbReference>
<feature type="transmembrane region" description="Helical" evidence="2">
    <location>
        <begin position="158"/>
        <end position="179"/>
    </location>
</feature>
<evidence type="ECO:0000313" key="3">
    <source>
        <dbReference type="EMBL" id="KAK4198266.1"/>
    </source>
</evidence>
<feature type="region of interest" description="Disordered" evidence="1">
    <location>
        <begin position="1"/>
        <end position="46"/>
    </location>
</feature>